<proteinExistence type="predicted"/>
<accession>Q1PUS0</accession>
<dbReference type="AlphaFoldDB" id="Q1PUS0"/>
<dbReference type="EMBL" id="CT573074">
    <property type="protein sequence ID" value="CAJ70983.1"/>
    <property type="molecule type" value="Genomic_DNA"/>
</dbReference>
<protein>
    <submittedName>
        <fullName evidence="1">Uncharacterized protein</fullName>
    </submittedName>
</protein>
<evidence type="ECO:0000313" key="1">
    <source>
        <dbReference type="EMBL" id="CAJ70983.1"/>
    </source>
</evidence>
<reference evidence="1" key="1">
    <citation type="journal article" date="2006" name="Nature">
        <title>Deciphering the evolution and metabolism of an anammox bacterium from a community genome.</title>
        <authorList>
            <person name="Strous M."/>
            <person name="Pelletier E."/>
            <person name="Mangenot S."/>
            <person name="Rattei T."/>
            <person name="Lehner A."/>
            <person name="Taylor M.W."/>
            <person name="Horn M."/>
            <person name="Daims H."/>
            <person name="Bartol-Mavel D."/>
            <person name="Wincker P."/>
            <person name="Barbe V."/>
            <person name="Fonknechten N."/>
            <person name="Vallenet D."/>
            <person name="Segurens B."/>
            <person name="Schenowitz-Truong C."/>
            <person name="Medigue C."/>
            <person name="Collingro A."/>
            <person name="Snel B."/>
            <person name="Dutilh B.E."/>
            <person name="OpDenCamp H.J.M."/>
            <person name="vanDerDrift C."/>
            <person name="Cirpus I."/>
            <person name="vanDePas-Schoonen K.T."/>
            <person name="Harhangi H.R."/>
            <person name="vanNiftrik L."/>
            <person name="Schmid M."/>
            <person name="Keltjens J."/>
            <person name="vanDeVossenberg J."/>
            <person name="Kartal B."/>
            <person name="Meier H."/>
            <person name="Frishman D."/>
            <person name="Huynen M.A."/>
            <person name="Mewes H."/>
            <person name="Weissenbach J."/>
            <person name="Jetten M.S.M."/>
            <person name="Wagner M."/>
            <person name="LePaslier D."/>
        </authorList>
    </citation>
    <scope>NUCLEOTIDE SEQUENCE</scope>
</reference>
<sequence>MLELFFVVLLSSRKHLAFLFLYRFKCIGPSKRYQLVIYKVSACHCRGGSACHCEGLFRSNQYTTRYFVT</sequence>
<name>Q1PUS0_KUEST</name>
<gene>
    <name evidence="1" type="ORF">kustb0238</name>
</gene>
<organism evidence="1">
    <name type="scientific">Kuenenia stuttgartiensis</name>
    <dbReference type="NCBI Taxonomy" id="174633"/>
    <lineage>
        <taxon>Bacteria</taxon>
        <taxon>Pseudomonadati</taxon>
        <taxon>Planctomycetota</taxon>
        <taxon>Candidatus Brocadiia</taxon>
        <taxon>Candidatus Brocadiales</taxon>
        <taxon>Candidatus Brocadiaceae</taxon>
        <taxon>Candidatus Kuenenia</taxon>
    </lineage>
</organism>
<reference evidence="1" key="2">
    <citation type="submission" date="2006-01" db="EMBL/GenBank/DDBJ databases">
        <authorList>
            <person name="Genoscope"/>
        </authorList>
    </citation>
    <scope>NUCLEOTIDE SEQUENCE</scope>
</reference>